<dbReference type="FunFam" id="3.40.50.980:FF:000002">
    <property type="entry name" value="Enterobactin synthetase component F"/>
    <property type="match status" value="1"/>
</dbReference>
<accession>A0A1G8T205</accession>
<dbReference type="InterPro" id="IPR020845">
    <property type="entry name" value="AMP-binding_CS"/>
</dbReference>
<dbReference type="Proteomes" id="UP000183263">
    <property type="component" value="Unassembled WGS sequence"/>
</dbReference>
<dbReference type="NCBIfam" id="TIGR01733">
    <property type="entry name" value="AA-adenyl-dom"/>
    <property type="match status" value="1"/>
</dbReference>
<dbReference type="GO" id="GO:0009366">
    <property type="term" value="C:enterobactin synthetase complex"/>
    <property type="evidence" value="ECO:0007669"/>
    <property type="project" value="TreeGrafter"/>
</dbReference>
<dbReference type="GO" id="GO:0047527">
    <property type="term" value="F:2,3-dihydroxybenzoate-serine ligase activity"/>
    <property type="evidence" value="ECO:0007669"/>
    <property type="project" value="TreeGrafter"/>
</dbReference>
<dbReference type="GO" id="GO:0005829">
    <property type="term" value="C:cytosol"/>
    <property type="evidence" value="ECO:0007669"/>
    <property type="project" value="TreeGrafter"/>
</dbReference>
<dbReference type="AlphaFoldDB" id="A0A1G8T205"/>
<dbReference type="SUPFAM" id="SSF56801">
    <property type="entry name" value="Acetyl-CoA synthetase-like"/>
    <property type="match status" value="1"/>
</dbReference>
<dbReference type="PROSITE" id="PS00455">
    <property type="entry name" value="AMP_BINDING"/>
    <property type="match status" value="1"/>
</dbReference>
<evidence type="ECO:0000256" key="3">
    <source>
        <dbReference type="ARBA" id="ARBA00022553"/>
    </source>
</evidence>
<dbReference type="Gene3D" id="3.30.300.30">
    <property type="match status" value="1"/>
</dbReference>
<feature type="domain" description="AMP-dependent synthetase/ligase" evidence="4">
    <location>
        <begin position="5"/>
        <end position="349"/>
    </location>
</feature>
<dbReference type="FunFam" id="2.30.38.10:FF:000001">
    <property type="entry name" value="Non-ribosomal peptide synthetase PvdI"/>
    <property type="match status" value="1"/>
</dbReference>
<dbReference type="PANTHER" id="PTHR45527:SF1">
    <property type="entry name" value="FATTY ACID SYNTHASE"/>
    <property type="match status" value="1"/>
</dbReference>
<name>A0A1G8T205_9NOCA</name>
<keyword evidence="2" id="KW-0596">Phosphopantetheine</keyword>
<feature type="non-terminal residue" evidence="6">
    <location>
        <position position="499"/>
    </location>
</feature>
<evidence type="ECO:0000256" key="1">
    <source>
        <dbReference type="ARBA" id="ARBA00001957"/>
    </source>
</evidence>
<protein>
    <submittedName>
        <fullName evidence="6">Amino acid adenylation domain-containing protein</fullName>
    </submittedName>
</protein>
<sequence length="499" mass="53318">MSLFSDAVSRFPGGVAVTFEGVSLSYGEFDARVDALARFLVGSGVTVGSLVAVAMRRSVEMLVALYAVQRAGAGYVPVDPDHPVERIGHIVETADPVLVLIRGADGVRVDTDVPVVDVDSDAVLSAPLTDVELPWVSSSDVAYVIFTSGSTGRPKGVAVSHGAIVNRLLWMQSEYGLSSGDVVVQKTPVTFDVSVWELFWPLLFGARLVVASPDVHRDPVALAALIRGEGVTTAHFVPSMLAVFTAESTAGECSSLRRVFASGEALSVDHARRFGEVLPSAELHNLYGPTEAAVDVTYWPVAGDEMHTVPIGRPVWNTQLHVLDARLRPVPVGVVGELYLAGAQLAQGYVSRPDLTADRFVANPYASGARMYRTGDLVKRRADGALEYLGRSDFQVKLRGQRIELGEIEAALLVHDDISQAAVTVHTDARGEQSLVGYVVGDVDTSTLASHLGHRVPSYMIPTHFVVLDGFPVNASGKLDRKALPEPEIGSSTTEYIAP</sequence>
<evidence type="ECO:0000313" key="7">
    <source>
        <dbReference type="Proteomes" id="UP000183263"/>
    </source>
</evidence>
<dbReference type="FunFam" id="3.40.50.980:FF:000001">
    <property type="entry name" value="Non-ribosomal peptide synthetase"/>
    <property type="match status" value="1"/>
</dbReference>
<evidence type="ECO:0000313" key="6">
    <source>
        <dbReference type="EMBL" id="SDJ35612.1"/>
    </source>
</evidence>
<keyword evidence="7" id="KW-1185">Reference proteome</keyword>
<dbReference type="EMBL" id="FNDN01000034">
    <property type="protein sequence ID" value="SDJ35612.1"/>
    <property type="molecule type" value="Genomic_DNA"/>
</dbReference>
<dbReference type="Pfam" id="PF13193">
    <property type="entry name" value="AMP-binding_C"/>
    <property type="match status" value="1"/>
</dbReference>
<dbReference type="FunFam" id="3.30.300.30:FF:000010">
    <property type="entry name" value="Enterobactin synthetase component F"/>
    <property type="match status" value="1"/>
</dbReference>
<evidence type="ECO:0000259" key="4">
    <source>
        <dbReference type="Pfam" id="PF00501"/>
    </source>
</evidence>
<reference evidence="6 7" key="1">
    <citation type="submission" date="2016-10" db="EMBL/GenBank/DDBJ databases">
        <authorList>
            <person name="de Groot N.N."/>
        </authorList>
    </citation>
    <scope>NUCLEOTIDE SEQUENCE [LARGE SCALE GENOMIC DNA]</scope>
    <source>
        <strain evidence="6 7">DSM 44892</strain>
    </source>
</reference>
<dbReference type="InterPro" id="IPR045851">
    <property type="entry name" value="AMP-bd_C_sf"/>
</dbReference>
<dbReference type="Gene3D" id="3.40.50.980">
    <property type="match status" value="2"/>
</dbReference>
<proteinExistence type="predicted"/>
<dbReference type="PANTHER" id="PTHR45527">
    <property type="entry name" value="NONRIBOSOMAL PEPTIDE SYNTHETASE"/>
    <property type="match status" value="1"/>
</dbReference>
<dbReference type="InterPro" id="IPR000873">
    <property type="entry name" value="AMP-dep_synth/lig_dom"/>
</dbReference>
<dbReference type="GO" id="GO:0031177">
    <property type="term" value="F:phosphopantetheine binding"/>
    <property type="evidence" value="ECO:0007669"/>
    <property type="project" value="TreeGrafter"/>
</dbReference>
<dbReference type="InterPro" id="IPR010071">
    <property type="entry name" value="AA_adenyl_dom"/>
</dbReference>
<dbReference type="GO" id="GO:0043041">
    <property type="term" value="P:amino acid activation for nonribosomal peptide biosynthetic process"/>
    <property type="evidence" value="ECO:0007669"/>
    <property type="project" value="TreeGrafter"/>
</dbReference>
<gene>
    <name evidence="6" type="ORF">SAMN05444695_1341</name>
</gene>
<feature type="domain" description="AMP-binding enzyme C-terminal" evidence="5">
    <location>
        <begin position="407"/>
        <end position="478"/>
    </location>
</feature>
<organism evidence="6 7">
    <name type="scientific">Rhodococcus triatomae</name>
    <dbReference type="NCBI Taxonomy" id="300028"/>
    <lineage>
        <taxon>Bacteria</taxon>
        <taxon>Bacillati</taxon>
        <taxon>Actinomycetota</taxon>
        <taxon>Actinomycetes</taxon>
        <taxon>Mycobacteriales</taxon>
        <taxon>Nocardiaceae</taxon>
        <taxon>Rhodococcus</taxon>
    </lineage>
</organism>
<dbReference type="GO" id="GO:0009239">
    <property type="term" value="P:enterobactin biosynthetic process"/>
    <property type="evidence" value="ECO:0007669"/>
    <property type="project" value="TreeGrafter"/>
</dbReference>
<dbReference type="CDD" id="cd17646">
    <property type="entry name" value="A_NRPS_AB3403-like"/>
    <property type="match status" value="1"/>
</dbReference>
<dbReference type="InterPro" id="IPR025110">
    <property type="entry name" value="AMP-bd_C"/>
</dbReference>
<dbReference type="Gene3D" id="2.30.38.10">
    <property type="entry name" value="Luciferase, Domain 3"/>
    <property type="match status" value="1"/>
</dbReference>
<evidence type="ECO:0000259" key="5">
    <source>
        <dbReference type="Pfam" id="PF13193"/>
    </source>
</evidence>
<comment type="cofactor">
    <cofactor evidence="1">
        <name>pantetheine 4'-phosphate</name>
        <dbReference type="ChEBI" id="CHEBI:47942"/>
    </cofactor>
</comment>
<dbReference type="Pfam" id="PF00501">
    <property type="entry name" value="AMP-binding"/>
    <property type="match status" value="1"/>
</dbReference>
<dbReference type="FunFam" id="3.40.50.12780:FF:000012">
    <property type="entry name" value="Non-ribosomal peptide synthetase"/>
    <property type="match status" value="1"/>
</dbReference>
<keyword evidence="3" id="KW-0597">Phosphoprotein</keyword>
<evidence type="ECO:0000256" key="2">
    <source>
        <dbReference type="ARBA" id="ARBA00022450"/>
    </source>
</evidence>